<evidence type="ECO:0000313" key="2">
    <source>
        <dbReference type="Proteomes" id="UP000629468"/>
    </source>
</evidence>
<reference evidence="1 2" key="1">
    <citation type="journal article" name="Sci. Rep.">
        <title>Telomere-to-telomere assembled and centromere annotated genomes of the two main subspecies of the button mushroom Agaricus bisporus reveal especially polymorphic chromosome ends.</title>
        <authorList>
            <person name="Sonnenberg A.S.M."/>
            <person name="Sedaghat-Telgerd N."/>
            <person name="Lavrijssen B."/>
            <person name="Ohm R.A."/>
            <person name="Hendrickx P.M."/>
            <person name="Scholtmeijer K."/>
            <person name="Baars J.J.P."/>
            <person name="van Peer A."/>
        </authorList>
    </citation>
    <scope>NUCLEOTIDE SEQUENCE [LARGE SCALE GENOMIC DNA]</scope>
    <source>
        <strain evidence="1 2">H119_p4</strain>
    </source>
</reference>
<organism evidence="1 2">
    <name type="scientific">Agaricus bisporus var. burnettii</name>
    <dbReference type="NCBI Taxonomy" id="192524"/>
    <lineage>
        <taxon>Eukaryota</taxon>
        <taxon>Fungi</taxon>
        <taxon>Dikarya</taxon>
        <taxon>Basidiomycota</taxon>
        <taxon>Agaricomycotina</taxon>
        <taxon>Agaricomycetes</taxon>
        <taxon>Agaricomycetidae</taxon>
        <taxon>Agaricales</taxon>
        <taxon>Agaricineae</taxon>
        <taxon>Agaricaceae</taxon>
        <taxon>Agaricus</taxon>
    </lineage>
</organism>
<protein>
    <recommendedName>
        <fullName evidence="3">F-box domain-containing protein</fullName>
    </recommendedName>
</protein>
<gene>
    <name evidence="1" type="ORF">Agabi119p4_10319</name>
</gene>
<dbReference type="EMBL" id="JABXXO010000014">
    <property type="protein sequence ID" value="KAF7760910.1"/>
    <property type="molecule type" value="Genomic_DNA"/>
</dbReference>
<name>A0A8H7C2P7_AGABI</name>
<accession>A0A8H7C2P7</accession>
<evidence type="ECO:0008006" key="3">
    <source>
        <dbReference type="Google" id="ProtNLM"/>
    </source>
</evidence>
<comment type="caution">
    <text evidence="1">The sequence shown here is derived from an EMBL/GenBank/DDBJ whole genome shotgun (WGS) entry which is preliminary data.</text>
</comment>
<evidence type="ECO:0000313" key="1">
    <source>
        <dbReference type="EMBL" id="KAF7760910.1"/>
    </source>
</evidence>
<dbReference type="Proteomes" id="UP000629468">
    <property type="component" value="Unassembled WGS sequence"/>
</dbReference>
<sequence>MLAVRLSCKTFHSVTKTQQFWYSRVSQLIKTHYVSPPEENLEEYNVDELEQWVRRRCRARDAFADPRLHFNEQTLNLEDYDLLGAERASLNSKLIPGGRWLLIGHPPAIVHFIDLDSPDPTPRLLFDFSEVDDEIHEVDSEEVESFNFSIWIDRGSPRLSFRLAFSLLTYVSRIYLSQVDLVGHGANATLVASNIAILRNPNMEMQPMCTALNDSYVVQVWNLNGDVSDTRFGVYDYRQALSCGDYLMSESDERPIVVIVFENDMEFIHKDIFAMSDIKSHSLSVYEIGPSASLNLLHRVDVYTPLWSTVRWTPGASILIMMDVDRTELRGVVIPHDSKNPPTIVVLGRCNGGKSSEYRLGTRAFVVEGKVHEIFSYDWDFHSPVNHERTLTSRRVDFSAYLLPFDEDIGRFLAYTSEMQLVINDII</sequence>
<proteinExistence type="predicted"/>
<dbReference type="AlphaFoldDB" id="A0A8H7C2P7"/>